<gene>
    <name evidence="3" type="ORF">KALB_5823</name>
</gene>
<dbReference type="Gene3D" id="3.50.50.60">
    <property type="entry name" value="FAD/NAD(P)-binding domain"/>
    <property type="match status" value="2"/>
</dbReference>
<dbReference type="PANTHER" id="PTHR10742:SF342">
    <property type="entry name" value="AMINE OXIDASE"/>
    <property type="match status" value="1"/>
</dbReference>
<dbReference type="Pfam" id="PF01593">
    <property type="entry name" value="Amino_oxidase"/>
    <property type="match status" value="1"/>
</dbReference>
<dbReference type="Gene3D" id="3.90.660.10">
    <property type="match status" value="2"/>
</dbReference>
<dbReference type="KEGG" id="kal:KALB_5823"/>
<dbReference type="InterPro" id="IPR050281">
    <property type="entry name" value="Flavin_monoamine_oxidase"/>
</dbReference>
<dbReference type="EMBL" id="CP007155">
    <property type="protein sequence ID" value="AHH99184.1"/>
    <property type="molecule type" value="Genomic_DNA"/>
</dbReference>
<protein>
    <recommendedName>
        <fullName evidence="2">Amine oxidase domain-containing protein</fullName>
    </recommendedName>
</protein>
<feature type="region of interest" description="Disordered" evidence="1">
    <location>
        <begin position="1"/>
        <end position="25"/>
    </location>
</feature>
<dbReference type="PATRIC" id="fig|1449976.3.peg.5848"/>
<dbReference type="GO" id="GO:0009063">
    <property type="term" value="P:amino acid catabolic process"/>
    <property type="evidence" value="ECO:0007669"/>
    <property type="project" value="TreeGrafter"/>
</dbReference>
<dbReference type="GO" id="GO:0001716">
    <property type="term" value="F:L-amino-acid oxidase activity"/>
    <property type="evidence" value="ECO:0007669"/>
    <property type="project" value="TreeGrafter"/>
</dbReference>
<dbReference type="OrthoDB" id="337830at2"/>
<dbReference type="eggNOG" id="COG1231">
    <property type="taxonomic scope" value="Bacteria"/>
</dbReference>
<reference evidence="3 4" key="1">
    <citation type="journal article" date="2014" name="BMC Genomics">
        <title>Complete genome sequence of producer of the glycopeptide antibiotic Aculeximycin Kutzneria albida DSM 43870T, a representative of minor genus of Pseudonocardiaceae.</title>
        <authorList>
            <person name="Rebets Y."/>
            <person name="Tokovenko B."/>
            <person name="Lushchyk I."/>
            <person name="Ruckert C."/>
            <person name="Zaburannyi N."/>
            <person name="Bechthold A."/>
            <person name="Kalinowski J."/>
            <person name="Luzhetskyy A."/>
        </authorList>
    </citation>
    <scope>NUCLEOTIDE SEQUENCE [LARGE SCALE GENOMIC DNA]</scope>
    <source>
        <strain evidence="3">DSM 43870</strain>
    </source>
</reference>
<dbReference type="AlphaFoldDB" id="W5WM10"/>
<keyword evidence="4" id="KW-1185">Reference proteome</keyword>
<sequence length="514" mass="56459">MRNTYAEDCSRAPQPPVGPLGPARATEAGGAKRITILGAGLAGLVAAYELERRGHLVEILEGSSQIGGRIHTHRFHCGPGAPLVELGAMRIPVKHRRTMHYINELGLADKIRDFRTLFSEATSYCATSAGHLRVHEAAKVLVADFRQTLPARKYSDEAVLFGAWLTAIGNAIAPADFRADLRDDFSIELLDLVNRFDLAPFLRGSARDQVDLHAFFALHPEVRSGRDGRLTRFLDDVLSETSSELVRLEGGMDQIVRRLAERIQGPITCGQEVVGLDAREDHVAVDIRYGDHVRARRCDYVLCTIPFSVLRRLWLNGLSEAKMAVIREAQYWSATKIAFLCREPFWERDGITGGASFCGGRLRQTYYPAVEGAPDSGAALLASYTIGADADALGHLPAAVRHAVVLQELSKMHPEVLRPGMILDAVSLTWGRRWWSEGAACVRWGKDTAACEEERRLAACPEHRLFFAGEHCSSTTAWLEGAIESAVNAVHEIQLHESRTKQLSGVAGAKAACR</sequence>
<evidence type="ECO:0000313" key="3">
    <source>
        <dbReference type="EMBL" id="AHH99184.1"/>
    </source>
</evidence>
<dbReference type="SUPFAM" id="SSF51905">
    <property type="entry name" value="FAD/NAD(P)-binding domain"/>
    <property type="match status" value="1"/>
</dbReference>
<dbReference type="InterPro" id="IPR036188">
    <property type="entry name" value="FAD/NAD-bd_sf"/>
</dbReference>
<dbReference type="SUPFAM" id="SSF54373">
    <property type="entry name" value="FAD-linked reductases, C-terminal domain"/>
    <property type="match status" value="1"/>
</dbReference>
<dbReference type="RefSeq" id="WP_081789576.1">
    <property type="nucleotide sequence ID" value="NZ_CP007155.1"/>
</dbReference>
<organism evidence="3 4">
    <name type="scientific">Kutzneria albida DSM 43870</name>
    <dbReference type="NCBI Taxonomy" id="1449976"/>
    <lineage>
        <taxon>Bacteria</taxon>
        <taxon>Bacillati</taxon>
        <taxon>Actinomycetota</taxon>
        <taxon>Actinomycetes</taxon>
        <taxon>Pseudonocardiales</taxon>
        <taxon>Pseudonocardiaceae</taxon>
        <taxon>Kutzneria</taxon>
    </lineage>
</organism>
<evidence type="ECO:0000313" key="4">
    <source>
        <dbReference type="Proteomes" id="UP000019225"/>
    </source>
</evidence>
<dbReference type="Proteomes" id="UP000019225">
    <property type="component" value="Chromosome"/>
</dbReference>
<dbReference type="Gene3D" id="1.20.1440.240">
    <property type="match status" value="1"/>
</dbReference>
<evidence type="ECO:0000259" key="2">
    <source>
        <dbReference type="Pfam" id="PF01593"/>
    </source>
</evidence>
<accession>W5WM10</accession>
<name>W5WM10_9PSEU</name>
<feature type="domain" description="Amine oxidase" evidence="2">
    <location>
        <begin position="41"/>
        <end position="493"/>
    </location>
</feature>
<dbReference type="InterPro" id="IPR002937">
    <property type="entry name" value="Amino_oxidase"/>
</dbReference>
<dbReference type="PANTHER" id="PTHR10742">
    <property type="entry name" value="FLAVIN MONOAMINE OXIDASE"/>
    <property type="match status" value="1"/>
</dbReference>
<proteinExistence type="predicted"/>
<dbReference type="HOGENOM" id="CLU_004498_8_3_11"/>
<dbReference type="STRING" id="1449976.KALB_5823"/>
<evidence type="ECO:0000256" key="1">
    <source>
        <dbReference type="SAM" id="MobiDB-lite"/>
    </source>
</evidence>